<proteinExistence type="predicted"/>
<evidence type="ECO:0000256" key="1">
    <source>
        <dbReference type="SAM" id="MobiDB-lite"/>
    </source>
</evidence>
<feature type="region of interest" description="Disordered" evidence="1">
    <location>
        <begin position="32"/>
        <end position="51"/>
    </location>
</feature>
<keyword evidence="3" id="KW-1185">Reference proteome</keyword>
<dbReference type="Proteomes" id="UP001164286">
    <property type="component" value="Unassembled WGS sequence"/>
</dbReference>
<dbReference type="GeneID" id="77727346"/>
<reference evidence="2" key="1">
    <citation type="journal article" date="2022" name="G3 (Bethesda)">
        <title>High quality genome of the basidiomycete yeast Dioszegia hungarica PDD-24b-2 isolated from cloud water.</title>
        <authorList>
            <person name="Jarrige D."/>
            <person name="Haridas S."/>
            <person name="Bleykasten-Grosshans C."/>
            <person name="Joly M."/>
            <person name="Nadalig T."/>
            <person name="Sancelme M."/>
            <person name="Vuilleumier S."/>
            <person name="Grigoriev I.V."/>
            <person name="Amato P."/>
            <person name="Bringel F."/>
        </authorList>
    </citation>
    <scope>NUCLEOTIDE SEQUENCE</scope>
    <source>
        <strain evidence="2">PDD-24b-2</strain>
    </source>
</reference>
<dbReference type="RefSeq" id="XP_052941582.1">
    <property type="nucleotide sequence ID" value="XM_053088141.1"/>
</dbReference>
<protein>
    <submittedName>
        <fullName evidence="2">Uncharacterized protein</fullName>
    </submittedName>
</protein>
<accession>A0AA38H121</accession>
<evidence type="ECO:0000313" key="2">
    <source>
        <dbReference type="EMBL" id="KAI9631805.1"/>
    </source>
</evidence>
<evidence type="ECO:0000313" key="3">
    <source>
        <dbReference type="Proteomes" id="UP001164286"/>
    </source>
</evidence>
<sequence length="255" mass="27317">MPDVNTLPSSPRRPTLPDALKIIAENLSTEREHRATVAATTSSEGDSDAFEEPVSAAVTADTGFTMRLDRPQSSASKHVYVGSRTFNSRLPVHDLEAKVDMLFTTHIDGSADPETATPEIRIRPCEGTFWPDLLPGAGAGDPGDWKLGLFVRPGDIYGDLSGLWKRMGGGAGRYNDRCVGQFSFASKDLRYSSLAQGAAGVDTSHRVARLENANRPPAVMAICRQDMSCGRAMAGGKYRLGSCGSACRLRSLGPD</sequence>
<dbReference type="AlphaFoldDB" id="A0AA38H121"/>
<dbReference type="EMBL" id="JAKWFO010000016">
    <property type="protein sequence ID" value="KAI9631805.1"/>
    <property type="molecule type" value="Genomic_DNA"/>
</dbReference>
<organism evidence="2 3">
    <name type="scientific">Dioszegia hungarica</name>
    <dbReference type="NCBI Taxonomy" id="4972"/>
    <lineage>
        <taxon>Eukaryota</taxon>
        <taxon>Fungi</taxon>
        <taxon>Dikarya</taxon>
        <taxon>Basidiomycota</taxon>
        <taxon>Agaricomycotina</taxon>
        <taxon>Tremellomycetes</taxon>
        <taxon>Tremellales</taxon>
        <taxon>Bulleribasidiaceae</taxon>
        <taxon>Dioszegia</taxon>
    </lineage>
</organism>
<comment type="caution">
    <text evidence="2">The sequence shown here is derived from an EMBL/GenBank/DDBJ whole genome shotgun (WGS) entry which is preliminary data.</text>
</comment>
<name>A0AA38H121_9TREE</name>
<gene>
    <name evidence="2" type="ORF">MKK02DRAFT_30806</name>
</gene>